<dbReference type="GO" id="GO:0006614">
    <property type="term" value="P:SRP-dependent cotranslational protein targeting to membrane"/>
    <property type="evidence" value="ECO:0007669"/>
    <property type="project" value="InterPro"/>
</dbReference>
<feature type="transmembrane region" description="Helical" evidence="16">
    <location>
        <begin position="80"/>
        <end position="99"/>
    </location>
</feature>
<evidence type="ECO:0000256" key="8">
    <source>
        <dbReference type="ARBA" id="ARBA00022989"/>
    </source>
</evidence>
<dbReference type="EC" id="3.6.5.4" evidence="15"/>
<dbReference type="CDD" id="cd17874">
    <property type="entry name" value="FtsY"/>
    <property type="match status" value="1"/>
</dbReference>
<dbReference type="GO" id="GO:0003924">
    <property type="term" value="F:GTPase activity"/>
    <property type="evidence" value="ECO:0007669"/>
    <property type="project" value="UniProtKB-UniRule"/>
</dbReference>
<dbReference type="HAMAP" id="MF_00920">
    <property type="entry name" value="FtsY"/>
    <property type="match status" value="1"/>
</dbReference>
<dbReference type="SMART" id="SM00382">
    <property type="entry name" value="AAA"/>
    <property type="match status" value="1"/>
</dbReference>
<keyword evidence="8 16" id="KW-1133">Transmembrane helix</keyword>
<dbReference type="eggNOG" id="COG1612">
    <property type="taxonomic scope" value="Bacteria"/>
</dbReference>
<evidence type="ECO:0000256" key="11">
    <source>
        <dbReference type="ARBA" id="ARBA00023136"/>
    </source>
</evidence>
<feature type="transmembrane region" description="Helical" evidence="16">
    <location>
        <begin position="248"/>
        <end position="269"/>
    </location>
</feature>
<keyword evidence="9" id="KW-0350">Heme biosynthesis</keyword>
<dbReference type="Pfam" id="PF02881">
    <property type="entry name" value="SRP54_N"/>
    <property type="match status" value="1"/>
</dbReference>
<dbReference type="GO" id="GO:0005525">
    <property type="term" value="F:GTP binding"/>
    <property type="evidence" value="ECO:0007669"/>
    <property type="project" value="UniProtKB-UniRule"/>
</dbReference>
<comment type="subunit">
    <text evidence="15">Part of the signal recognition particle protein translocation system, which is composed of SRP and FtsY. SRP is a ribonucleoprotein composed of Ffh and a 4.5S RNA molecule.</text>
</comment>
<keyword evidence="5 16" id="KW-0812">Transmembrane</keyword>
<proteinExistence type="inferred from homology"/>
<evidence type="ECO:0000256" key="1">
    <source>
        <dbReference type="ARBA" id="ARBA00004141"/>
    </source>
</evidence>
<accession>Q60CH3</accession>
<evidence type="ECO:0000256" key="10">
    <source>
        <dbReference type="ARBA" id="ARBA00023134"/>
    </source>
</evidence>
<keyword evidence="3 15" id="KW-1003">Cell membrane</keyword>
<evidence type="ECO:0000256" key="16">
    <source>
        <dbReference type="SAM" id="Phobius"/>
    </source>
</evidence>
<dbReference type="PROSITE" id="PS00300">
    <property type="entry name" value="SRP54"/>
    <property type="match status" value="1"/>
</dbReference>
<evidence type="ECO:0000256" key="5">
    <source>
        <dbReference type="ARBA" id="ARBA00022692"/>
    </source>
</evidence>
<dbReference type="InterPro" id="IPR027417">
    <property type="entry name" value="P-loop_NTPase"/>
</dbReference>
<dbReference type="NCBIfam" id="TIGR00064">
    <property type="entry name" value="ftsY"/>
    <property type="match status" value="1"/>
</dbReference>
<comment type="similarity">
    <text evidence="15">Belongs to the GTP-binding SRP family. FtsY subfamily.</text>
</comment>
<dbReference type="EMBL" id="AE017282">
    <property type="protein sequence ID" value="AAU90643.1"/>
    <property type="molecule type" value="Genomic_DNA"/>
</dbReference>
<dbReference type="Gene3D" id="3.40.50.300">
    <property type="entry name" value="P-loop containing nucleotide triphosphate hydrolases"/>
    <property type="match status" value="1"/>
</dbReference>
<dbReference type="SUPFAM" id="SSF52540">
    <property type="entry name" value="P-loop containing nucleoside triphosphate hydrolases"/>
    <property type="match status" value="1"/>
</dbReference>
<dbReference type="STRING" id="243233.MCA0133"/>
<dbReference type="InterPro" id="IPR000897">
    <property type="entry name" value="SRP54_GTPase_dom"/>
</dbReference>
<keyword evidence="11 15" id="KW-0472">Membrane</keyword>
<gene>
    <name evidence="15 18" type="primary">ftsY</name>
    <name evidence="18" type="ordered locus">MCA0133</name>
</gene>
<name>Q60CH3_METCA</name>
<feature type="transmembrane region" description="Helical" evidence="16">
    <location>
        <begin position="309"/>
        <end position="329"/>
    </location>
</feature>
<dbReference type="SUPFAM" id="SSF47364">
    <property type="entry name" value="Domain of the SRP/SRP receptor G-proteins"/>
    <property type="match status" value="1"/>
</dbReference>
<dbReference type="FunFam" id="3.40.50.300:FF:000053">
    <property type="entry name" value="Signal recognition particle receptor FtsY"/>
    <property type="match status" value="1"/>
</dbReference>
<dbReference type="GO" id="GO:0005886">
    <property type="term" value="C:plasma membrane"/>
    <property type="evidence" value="ECO:0007669"/>
    <property type="project" value="UniProtKB-SubCell"/>
</dbReference>
<feature type="transmembrane region" description="Helical" evidence="16">
    <location>
        <begin position="135"/>
        <end position="155"/>
    </location>
</feature>
<evidence type="ECO:0000256" key="7">
    <source>
        <dbReference type="ARBA" id="ARBA00022801"/>
    </source>
</evidence>
<dbReference type="PANTHER" id="PTHR43134:SF1">
    <property type="entry name" value="SIGNAL RECOGNITION PARTICLE RECEPTOR SUBUNIT ALPHA"/>
    <property type="match status" value="1"/>
</dbReference>
<dbReference type="Gene3D" id="1.20.120.140">
    <property type="entry name" value="Signal recognition particle SRP54, nucleotide-binding domain"/>
    <property type="match status" value="1"/>
</dbReference>
<evidence type="ECO:0000256" key="15">
    <source>
        <dbReference type="HAMAP-Rule" id="MF_00920"/>
    </source>
</evidence>
<evidence type="ECO:0000256" key="4">
    <source>
        <dbReference type="ARBA" id="ARBA00022490"/>
    </source>
</evidence>
<feature type="transmembrane region" description="Helical" evidence="16">
    <location>
        <begin position="281"/>
        <end position="303"/>
    </location>
</feature>
<keyword evidence="12 15" id="KW-0675">Receptor</keyword>
<dbReference type="PANTHER" id="PTHR43134">
    <property type="entry name" value="SIGNAL RECOGNITION PARTICLE RECEPTOR SUBUNIT ALPHA"/>
    <property type="match status" value="1"/>
</dbReference>
<dbReference type="GO" id="GO:0005047">
    <property type="term" value="F:signal recognition particle binding"/>
    <property type="evidence" value="ECO:0007669"/>
    <property type="project" value="TreeGrafter"/>
</dbReference>
<dbReference type="Pfam" id="PF00448">
    <property type="entry name" value="SRP54"/>
    <property type="match status" value="1"/>
</dbReference>
<keyword evidence="18" id="KW-0131">Cell cycle</keyword>
<dbReference type="InterPro" id="IPR013822">
    <property type="entry name" value="Signal_recog_particl_SRP54_hlx"/>
</dbReference>
<dbReference type="eggNOG" id="COG0552">
    <property type="taxonomic scope" value="Bacteria"/>
</dbReference>
<feature type="transmembrane region" description="Helical" evidence="16">
    <location>
        <begin position="106"/>
        <end position="129"/>
    </location>
</feature>
<comment type="function">
    <text evidence="15">Involved in targeting and insertion of nascent membrane proteins into the cytoplasmic membrane. Acts as a receptor for the complex formed by the signal recognition particle (SRP) and the ribosome-nascent chain (RNC). Interaction with SRP-RNC leads to the transfer of the RNC complex to the Sec translocase for insertion into the membrane, the hydrolysis of GTP by both Ffh and FtsY, and the dissociation of the SRP-FtsY complex into the individual components.</text>
</comment>
<evidence type="ECO:0000256" key="12">
    <source>
        <dbReference type="ARBA" id="ARBA00023170"/>
    </source>
</evidence>
<dbReference type="SMART" id="SM00962">
    <property type="entry name" value="SRP54"/>
    <property type="match status" value="1"/>
</dbReference>
<keyword evidence="6 15" id="KW-0547">Nucleotide-binding</keyword>
<dbReference type="GO" id="GO:0006784">
    <property type="term" value="P:heme A biosynthetic process"/>
    <property type="evidence" value="ECO:0007669"/>
    <property type="project" value="InterPro"/>
</dbReference>
<feature type="binding site" evidence="15">
    <location>
        <begin position="548"/>
        <end position="552"/>
    </location>
    <ligand>
        <name>GTP</name>
        <dbReference type="ChEBI" id="CHEBI:37565"/>
    </ligand>
</feature>
<dbReference type="SMART" id="SM00963">
    <property type="entry name" value="SRP54_N"/>
    <property type="match status" value="1"/>
</dbReference>
<protein>
    <recommendedName>
        <fullName evidence="15">Signal recognition particle receptor FtsY</fullName>
        <shortName evidence="15">SRP receptor</shortName>
        <ecNumber evidence="15">3.6.5.4</ecNumber>
    </recommendedName>
</protein>
<sequence length="671" mass="71487">MAYNFRTTTMFRKLTFLGLILLFGALLIGAFLRIADAGLGCPAWPGCYGAPVADEQSAAMMAAVGGKALKWLWLGWVHRYLGGAFGILALVLMAMIGWLPAHRGRAALLAAALLLLAAGQAGLGLWGHYAAPMPLVSAAHLFTGFLTLGCAYWLYLAVKAEVDERAVRGAPGLRFLARLGLALLLAEIALGGWTEAQRAGLACPDFPTCLGQPWPELDWRRAFTLWPNVAADYAGGVLPVEARAAIHFAHRLGAVAVFLVLSLLAMGASSNRNAAPISKPAVLLSFLLLLQVGLGVLSVLLRLPVAVAVAHQAVAALLLLNVVHINVYLRRRLPEAAAVPAEVPVRPPVAAVPPPPAPENLFERLRGQLGKTRSSLTGLLSALGRGRIDRALLDEIEEQLLMADVGVPVTREIIADLGSDLDRQEPADGRALRDRLRGRLLDIVRPCSVPLVIPPEVRPFVILVVGVNGVGKTTTIGKLAKRLQNEGHSVMLAAGDTFRAAAVEQLQTWGERNKIAVIAQHSGADSASVIYDAVEAARARGVDILIADTAGRLHTKSNLMEELSKIKRIIGRLDETAPHEVLLVLDAGTGQNALSQARLFNEAVGLTGLVLTKLDGTAKGGVIFALARQFGIPIRFIGIGEGIDDLRDFDAVQFIDALFAEEETSGTTRLH</sequence>
<keyword evidence="15" id="KW-0997">Cell inner membrane</keyword>
<dbReference type="AlphaFoldDB" id="Q60CH3"/>
<keyword evidence="18" id="KW-0132">Cell division</keyword>
<dbReference type="InterPro" id="IPR003593">
    <property type="entry name" value="AAA+_ATPase"/>
</dbReference>
<keyword evidence="7 15" id="KW-0378">Hydrolase</keyword>
<dbReference type="GO" id="GO:0051301">
    <property type="term" value="P:cell division"/>
    <property type="evidence" value="ECO:0007669"/>
    <property type="project" value="UniProtKB-KW"/>
</dbReference>
<dbReference type="GO" id="GO:0005737">
    <property type="term" value="C:cytoplasm"/>
    <property type="evidence" value="ECO:0007669"/>
    <property type="project" value="UniProtKB-SubCell"/>
</dbReference>
<evidence type="ECO:0000256" key="9">
    <source>
        <dbReference type="ARBA" id="ARBA00023133"/>
    </source>
</evidence>
<reference evidence="18 19" key="1">
    <citation type="journal article" date="2004" name="PLoS Biol.">
        <title>Genomic insights into methanotrophy: the complete genome sequence of Methylococcus capsulatus (Bath).</title>
        <authorList>
            <person name="Ward N.L."/>
            <person name="Larsen O."/>
            <person name="Sakwa J."/>
            <person name="Bruseth L."/>
            <person name="Khouri H.M."/>
            <person name="Durkin A.S."/>
            <person name="Dimitrov G."/>
            <person name="Jiang L."/>
            <person name="Scanlan D."/>
            <person name="Kang K.H."/>
            <person name="Lewis M.R."/>
            <person name="Nelson K.E."/>
            <person name="Methe B.A."/>
            <person name="Wu M."/>
            <person name="Heidelberg J.F."/>
            <person name="Paulsen I.T."/>
            <person name="Fouts D.E."/>
            <person name="Ravel J."/>
            <person name="Tettelin H."/>
            <person name="Ren Q."/>
            <person name="Read T.D."/>
            <person name="DeBoy R.T."/>
            <person name="Seshadri R."/>
            <person name="Salzberg S.L."/>
            <person name="Jensen H.B."/>
            <person name="Birkeland N.K."/>
            <person name="Nelson W.C."/>
            <person name="Dodson R.J."/>
            <person name="Grindhaug S.H."/>
            <person name="Holt I.E."/>
            <person name="Eidhammer I."/>
            <person name="Jonasen I."/>
            <person name="Vanaken S."/>
            <person name="Utterback T.R."/>
            <person name="Feldblyum T.V."/>
            <person name="Fraser C.M."/>
            <person name="Lillehaug J.R."/>
            <person name="Eisen J.A."/>
        </authorList>
    </citation>
    <scope>NUCLEOTIDE SEQUENCE [LARGE SCALE GENOMIC DNA]</scope>
    <source>
        <strain evidence="19">ATCC 33009 / NCIMB 11132 / Bath</strain>
    </source>
</reference>
<comment type="catalytic activity">
    <reaction evidence="14 15">
        <text>GTP + H2O = GDP + phosphate + H(+)</text>
        <dbReference type="Rhea" id="RHEA:19669"/>
        <dbReference type="ChEBI" id="CHEBI:15377"/>
        <dbReference type="ChEBI" id="CHEBI:15378"/>
        <dbReference type="ChEBI" id="CHEBI:37565"/>
        <dbReference type="ChEBI" id="CHEBI:43474"/>
        <dbReference type="ChEBI" id="CHEBI:58189"/>
        <dbReference type="EC" id="3.6.5.4"/>
    </reaction>
</comment>
<dbReference type="InterPro" id="IPR036225">
    <property type="entry name" value="SRP/SRP_N"/>
</dbReference>
<evidence type="ECO:0000256" key="2">
    <source>
        <dbReference type="ARBA" id="ARBA00004413"/>
    </source>
</evidence>
<dbReference type="KEGG" id="mca:MCA0133"/>
<feature type="binding site" evidence="15">
    <location>
        <begin position="466"/>
        <end position="473"/>
    </location>
    <ligand>
        <name>GTP</name>
        <dbReference type="ChEBI" id="CHEBI:37565"/>
    </ligand>
</feature>
<dbReference type="InterPro" id="IPR004390">
    <property type="entry name" value="SR_rcpt_FtsY"/>
</dbReference>
<evidence type="ECO:0000313" key="18">
    <source>
        <dbReference type="EMBL" id="AAU90643.1"/>
    </source>
</evidence>
<evidence type="ECO:0000313" key="19">
    <source>
        <dbReference type="Proteomes" id="UP000006821"/>
    </source>
</evidence>
<evidence type="ECO:0000259" key="17">
    <source>
        <dbReference type="PROSITE" id="PS00300"/>
    </source>
</evidence>
<dbReference type="HOGENOM" id="CLU_026365_0_0_6"/>
<dbReference type="InterPro" id="IPR003780">
    <property type="entry name" value="COX15/CtaA_fam"/>
</dbReference>
<dbReference type="InterPro" id="IPR042101">
    <property type="entry name" value="SRP54_N_sf"/>
</dbReference>
<dbReference type="Pfam" id="PF02628">
    <property type="entry name" value="COX15-CtaA"/>
    <property type="match status" value="1"/>
</dbReference>
<evidence type="ECO:0000256" key="14">
    <source>
        <dbReference type="ARBA" id="ARBA00048027"/>
    </source>
</evidence>
<keyword evidence="10 15" id="KW-0342">GTP-binding</keyword>
<feature type="domain" description="SRP54-type proteins GTP-binding" evidence="17">
    <location>
        <begin position="633"/>
        <end position="646"/>
    </location>
</feature>
<evidence type="ECO:0000256" key="13">
    <source>
        <dbReference type="ARBA" id="ARBA00023444"/>
    </source>
</evidence>
<comment type="subcellular location">
    <subcellularLocation>
        <location evidence="15">Cell inner membrane</location>
        <topology evidence="15">Peripheral membrane protein</topology>
        <orientation evidence="15">Cytoplasmic side</orientation>
    </subcellularLocation>
    <subcellularLocation>
        <location evidence="15">Cytoplasm</location>
    </subcellularLocation>
    <subcellularLocation>
        <location evidence="2">Cell membrane</location>
        <topology evidence="2">Peripheral membrane protein</topology>
        <orientation evidence="2">Cytoplasmic side</orientation>
    </subcellularLocation>
    <subcellularLocation>
        <location evidence="1">Membrane</location>
        <topology evidence="1">Multi-pass membrane protein</topology>
    </subcellularLocation>
</comment>
<evidence type="ECO:0000256" key="6">
    <source>
        <dbReference type="ARBA" id="ARBA00022741"/>
    </source>
</evidence>
<organism evidence="18 19">
    <name type="scientific">Methylococcus capsulatus (strain ATCC 33009 / NCIMB 11132 / Bath)</name>
    <dbReference type="NCBI Taxonomy" id="243233"/>
    <lineage>
        <taxon>Bacteria</taxon>
        <taxon>Pseudomonadati</taxon>
        <taxon>Pseudomonadota</taxon>
        <taxon>Gammaproteobacteria</taxon>
        <taxon>Methylococcales</taxon>
        <taxon>Methylococcaceae</taxon>
        <taxon>Methylococcus</taxon>
    </lineage>
</organism>
<feature type="binding site" evidence="15">
    <location>
        <begin position="612"/>
        <end position="615"/>
    </location>
    <ligand>
        <name>GTP</name>
        <dbReference type="ChEBI" id="CHEBI:37565"/>
    </ligand>
</feature>
<dbReference type="Proteomes" id="UP000006821">
    <property type="component" value="Chromosome"/>
</dbReference>
<evidence type="ECO:0000256" key="3">
    <source>
        <dbReference type="ARBA" id="ARBA00022475"/>
    </source>
</evidence>
<comment type="pathway">
    <text evidence="13">Porphyrin-containing compound metabolism.</text>
</comment>
<keyword evidence="4 15" id="KW-0963">Cytoplasm</keyword>